<organism evidence="2 3">
    <name type="scientific">Enterococcus raffinosus</name>
    <dbReference type="NCBI Taxonomy" id="71452"/>
    <lineage>
        <taxon>Bacteria</taxon>
        <taxon>Bacillati</taxon>
        <taxon>Bacillota</taxon>
        <taxon>Bacilli</taxon>
        <taxon>Lactobacillales</taxon>
        <taxon>Enterococcaceae</taxon>
        <taxon>Enterococcus</taxon>
    </lineage>
</organism>
<evidence type="ECO:0000313" key="2">
    <source>
        <dbReference type="EMBL" id="MDT2538598.1"/>
    </source>
</evidence>
<name>A0AAW8SZ53_9ENTE</name>
<evidence type="ECO:0000313" key="3">
    <source>
        <dbReference type="Proteomes" id="UP001249240"/>
    </source>
</evidence>
<sequence>MLTKPLSQITIYTMGRENLEKRISKFYADSSDSDTVIQYLVAVLIRHSLCISDFSDFCSDLIREILLFAEPTDVLRKCGPLFQNYFKEEKEWAQVKNRLYKNKNEYHRFNNRLSDCKKYLFTPTTPVEETDGQQYKILSTFEDAVGKLHTWSLRDADSNSSGMKIDAVLELMSSLTIFEKEGIRRFVKLENSDIQNCTRHPKIRKGKVVEESVKVETARSKEEALTEFDFSHMTEDEKLNLVKALLPEGIVLTDTRMEELKKDEAKEDSTEIPAETTQKNEPISESATAAVKEAPKTKSQKSSTPRPMALSAEKKLPYESYKKPKSEKQKELEYKDGLIRKAKKGTKKAKEDKKKSRKRKRK</sequence>
<dbReference type="AlphaFoldDB" id="A0AAW8SZ53"/>
<feature type="compositionally biased region" description="Basic and acidic residues" evidence="1">
    <location>
        <begin position="312"/>
        <end position="339"/>
    </location>
</feature>
<dbReference type="Proteomes" id="UP001249240">
    <property type="component" value="Unassembled WGS sequence"/>
</dbReference>
<feature type="region of interest" description="Disordered" evidence="1">
    <location>
        <begin position="261"/>
        <end position="362"/>
    </location>
</feature>
<dbReference type="RefSeq" id="WP_010747308.1">
    <property type="nucleotide sequence ID" value="NZ_BAAAXM010000057.1"/>
</dbReference>
<dbReference type="EMBL" id="JARPXM010000009">
    <property type="protein sequence ID" value="MDT2538598.1"/>
    <property type="molecule type" value="Genomic_DNA"/>
</dbReference>
<feature type="compositionally biased region" description="Polar residues" evidence="1">
    <location>
        <begin position="275"/>
        <end position="287"/>
    </location>
</feature>
<reference evidence="2" key="1">
    <citation type="submission" date="2023-03" db="EMBL/GenBank/DDBJ databases">
        <authorList>
            <person name="Shen W."/>
            <person name="Cai J."/>
        </authorList>
    </citation>
    <scope>NUCLEOTIDE SEQUENCE</scope>
    <source>
        <strain evidence="2">B646-2</strain>
    </source>
</reference>
<gene>
    <name evidence="2" type="ORF">P7D78_10690</name>
</gene>
<comment type="caution">
    <text evidence="2">The sequence shown here is derived from an EMBL/GenBank/DDBJ whole genome shotgun (WGS) entry which is preliminary data.</text>
</comment>
<proteinExistence type="predicted"/>
<evidence type="ECO:0000256" key="1">
    <source>
        <dbReference type="SAM" id="MobiDB-lite"/>
    </source>
</evidence>
<protein>
    <submittedName>
        <fullName evidence="2">Glycosyltransferase family 1 protein</fullName>
    </submittedName>
</protein>
<accession>A0AAW8SZ53</accession>